<dbReference type="PANTHER" id="PTHR33332">
    <property type="entry name" value="REVERSE TRANSCRIPTASE DOMAIN-CONTAINING PROTEIN"/>
    <property type="match status" value="1"/>
</dbReference>
<reference evidence="1" key="1">
    <citation type="submission" date="2020-04" db="EMBL/GenBank/DDBJ databases">
        <authorList>
            <person name="Alioto T."/>
            <person name="Alioto T."/>
            <person name="Gomez Garrido J."/>
        </authorList>
    </citation>
    <scope>NUCLEOTIDE SEQUENCE</scope>
    <source>
        <strain evidence="1">A484AB</strain>
    </source>
</reference>
<dbReference type="InterPro" id="IPR000477">
    <property type="entry name" value="RT_dom"/>
</dbReference>
<dbReference type="Pfam" id="PF00078">
    <property type="entry name" value="RVT_1"/>
    <property type="match status" value="1"/>
</dbReference>
<gene>
    <name evidence="1" type="ORF">PACLA_8A087520</name>
</gene>
<evidence type="ECO:0000313" key="1">
    <source>
        <dbReference type="EMBL" id="CAB4020527.1"/>
    </source>
</evidence>
<dbReference type="OrthoDB" id="5960351at2759"/>
<proteinExistence type="predicted"/>
<accession>A0A6S7IRV2</accession>
<dbReference type="CDD" id="cd01650">
    <property type="entry name" value="RT_nLTR_like"/>
    <property type="match status" value="1"/>
</dbReference>
<keyword evidence="2" id="KW-1185">Reference proteome</keyword>
<dbReference type="AlphaFoldDB" id="A0A6S7IRV2"/>
<dbReference type="InterPro" id="IPR043502">
    <property type="entry name" value="DNA/RNA_pol_sf"/>
</dbReference>
<organism evidence="1 2">
    <name type="scientific">Paramuricea clavata</name>
    <name type="common">Red gorgonian</name>
    <name type="synonym">Violescent sea-whip</name>
    <dbReference type="NCBI Taxonomy" id="317549"/>
    <lineage>
        <taxon>Eukaryota</taxon>
        <taxon>Metazoa</taxon>
        <taxon>Cnidaria</taxon>
        <taxon>Anthozoa</taxon>
        <taxon>Octocorallia</taxon>
        <taxon>Malacalcyonacea</taxon>
        <taxon>Plexauridae</taxon>
        <taxon>Paramuricea</taxon>
    </lineage>
</organism>
<dbReference type="SUPFAM" id="SSF56672">
    <property type="entry name" value="DNA/RNA polymerases"/>
    <property type="match status" value="1"/>
</dbReference>
<dbReference type="PROSITE" id="PS50878">
    <property type="entry name" value="RT_POL"/>
    <property type="match status" value="1"/>
</dbReference>
<dbReference type="EMBL" id="CACRXK020010995">
    <property type="protein sequence ID" value="CAB4020527.1"/>
    <property type="molecule type" value="Genomic_DNA"/>
</dbReference>
<protein>
    <submittedName>
        <fullName evidence="1">Uncharacterized protein</fullName>
    </submittedName>
</protein>
<sequence length="185" mass="20402">MAEITPILKEGDHEQANNNRPISLLPMAMLSKVCEKVVLNQVVPYLDLNKRLSTEQSGNKKHHSTETSLIETTDTILNAIDKKKVTAVVLLDMSKAFDSLDHKILMLKLHDVGMSPAALSWFSSYLSNRQQAVRINSALSGKLTVHSGVPQGSILGPVLFNIYVNDLPAVPQHCSSKIYVDDNKL</sequence>
<comment type="caution">
    <text evidence="1">The sequence shown here is derived from an EMBL/GenBank/DDBJ whole genome shotgun (WGS) entry which is preliminary data.</text>
</comment>
<dbReference type="Proteomes" id="UP001152795">
    <property type="component" value="Unassembled WGS sequence"/>
</dbReference>
<name>A0A6S7IRV2_PARCT</name>
<evidence type="ECO:0000313" key="2">
    <source>
        <dbReference type="Proteomes" id="UP001152795"/>
    </source>
</evidence>